<reference evidence="1 2" key="1">
    <citation type="journal article" date="2015" name="Nature">
        <title>rRNA introns, odd ribosomes, and small enigmatic genomes across a large radiation of phyla.</title>
        <authorList>
            <person name="Brown C.T."/>
            <person name="Hug L.A."/>
            <person name="Thomas B.C."/>
            <person name="Sharon I."/>
            <person name="Castelle C.J."/>
            <person name="Singh A."/>
            <person name="Wilkins M.J."/>
            <person name="Williams K.H."/>
            <person name="Banfield J.F."/>
        </authorList>
    </citation>
    <scope>NUCLEOTIDE SEQUENCE [LARGE SCALE GENOMIC DNA]</scope>
</reference>
<sequence>MTERNTALSAFNRRLSLVGTPQVNNQPQRIEILPAIPNTTPVQRKEQSGIFIAQVKVDNPRDIDQVHKTYEALEKAGLPGPSDMIMRSLERMGYQVERPDFQDETQISKPVLQALARTYNSGVEIPELIGMSGSSPEDGMVWIEKEGDAIRANAVIKVQREKLPPINPTSTEFPSQNTGEIQAGQWTTLFDDRKAA</sequence>
<name>A0A0G0JWF2_9BACT</name>
<accession>A0A0G0JWF2</accession>
<dbReference type="Proteomes" id="UP000034235">
    <property type="component" value="Unassembled WGS sequence"/>
</dbReference>
<evidence type="ECO:0000313" key="2">
    <source>
        <dbReference type="Proteomes" id="UP000034235"/>
    </source>
</evidence>
<gene>
    <name evidence="1" type="ORF">US86_C0001G0392</name>
</gene>
<protein>
    <submittedName>
        <fullName evidence="1">Uncharacterized protein</fullName>
    </submittedName>
</protein>
<evidence type="ECO:0000313" key="1">
    <source>
        <dbReference type="EMBL" id="KKQ67465.1"/>
    </source>
</evidence>
<comment type="caution">
    <text evidence="1">The sequence shown here is derived from an EMBL/GenBank/DDBJ whole genome shotgun (WGS) entry which is preliminary data.</text>
</comment>
<dbReference type="EMBL" id="LBUP01000001">
    <property type="protein sequence ID" value="KKQ67465.1"/>
    <property type="molecule type" value="Genomic_DNA"/>
</dbReference>
<dbReference type="AlphaFoldDB" id="A0A0G0JWF2"/>
<organism evidence="1 2">
    <name type="scientific">Candidatus Daviesbacteria bacterium GW2011_GWA2_38_24</name>
    <dbReference type="NCBI Taxonomy" id="1618422"/>
    <lineage>
        <taxon>Bacteria</taxon>
        <taxon>Candidatus Daviesiibacteriota</taxon>
    </lineage>
</organism>
<proteinExistence type="predicted"/>